<accession>A0A2G9SKP4</accession>
<protein>
    <submittedName>
        <fullName evidence="1">Uncharacterized protein</fullName>
    </submittedName>
</protein>
<dbReference type="OrthoDB" id="414569at2759"/>
<dbReference type="Proteomes" id="UP000228934">
    <property type="component" value="Unassembled WGS sequence"/>
</dbReference>
<dbReference type="AlphaFoldDB" id="A0A2G9SKP4"/>
<evidence type="ECO:0000313" key="1">
    <source>
        <dbReference type="EMBL" id="PIO40644.1"/>
    </source>
</evidence>
<name>A0A2G9SKP4_AQUCT</name>
<evidence type="ECO:0000313" key="2">
    <source>
        <dbReference type="Proteomes" id="UP000228934"/>
    </source>
</evidence>
<sequence length="228" mass="25702">MYNFYSDPVPFLHEKGRGVKATVLSHWSGALAEHQEKSCKPHLCSAVGAVYTPLLKRPCPLKSMGSGDLRAVLTLLRPLAGVKSTPLAAENLRKNNAISLLCSALVKRKKKKNLILTQLLQLMPRTHNRKLRQQNSNERFLSENAAMFMLHRSFAGGIPASKRLRACSLFFNWEKFLSENAIVCTNSDACSEALNFIFLACRSVVRHRVLDGRKFRELMCDRVYARQA</sequence>
<keyword evidence="2" id="KW-1185">Reference proteome</keyword>
<gene>
    <name evidence="1" type="ORF">AB205_0088390</name>
</gene>
<organism evidence="1 2">
    <name type="scientific">Aquarana catesbeiana</name>
    <name type="common">American bullfrog</name>
    <name type="synonym">Rana catesbeiana</name>
    <dbReference type="NCBI Taxonomy" id="8400"/>
    <lineage>
        <taxon>Eukaryota</taxon>
        <taxon>Metazoa</taxon>
        <taxon>Chordata</taxon>
        <taxon>Craniata</taxon>
        <taxon>Vertebrata</taxon>
        <taxon>Euteleostomi</taxon>
        <taxon>Amphibia</taxon>
        <taxon>Batrachia</taxon>
        <taxon>Anura</taxon>
        <taxon>Neobatrachia</taxon>
        <taxon>Ranoidea</taxon>
        <taxon>Ranidae</taxon>
        <taxon>Aquarana</taxon>
    </lineage>
</organism>
<proteinExistence type="predicted"/>
<reference evidence="2" key="1">
    <citation type="journal article" date="2017" name="Nat. Commun.">
        <title>The North American bullfrog draft genome provides insight into hormonal regulation of long noncoding RNA.</title>
        <authorList>
            <person name="Hammond S.A."/>
            <person name="Warren R.L."/>
            <person name="Vandervalk B.P."/>
            <person name="Kucuk E."/>
            <person name="Khan H."/>
            <person name="Gibb E.A."/>
            <person name="Pandoh P."/>
            <person name="Kirk H."/>
            <person name="Zhao Y."/>
            <person name="Jones M."/>
            <person name="Mungall A.J."/>
            <person name="Coope R."/>
            <person name="Pleasance S."/>
            <person name="Moore R.A."/>
            <person name="Holt R.A."/>
            <person name="Round J.M."/>
            <person name="Ohora S."/>
            <person name="Walle B.V."/>
            <person name="Veldhoen N."/>
            <person name="Helbing C.C."/>
            <person name="Birol I."/>
        </authorList>
    </citation>
    <scope>NUCLEOTIDE SEQUENCE [LARGE SCALE GENOMIC DNA]</scope>
</reference>
<dbReference type="EMBL" id="KV923619">
    <property type="protein sequence ID" value="PIO40644.1"/>
    <property type="molecule type" value="Genomic_DNA"/>
</dbReference>